<accession>A0A7Y3RIM0</accession>
<gene>
    <name evidence="1" type="ORF">HK107_00425</name>
</gene>
<dbReference type="EMBL" id="JABFCX010000001">
    <property type="protein sequence ID" value="NNU14785.1"/>
    <property type="molecule type" value="Genomic_DNA"/>
</dbReference>
<organism evidence="1 2">
    <name type="scientific">Parvularcula mediterranea</name>
    <dbReference type="NCBI Taxonomy" id="2732508"/>
    <lineage>
        <taxon>Bacteria</taxon>
        <taxon>Pseudomonadati</taxon>
        <taxon>Pseudomonadota</taxon>
        <taxon>Alphaproteobacteria</taxon>
        <taxon>Parvularculales</taxon>
        <taxon>Parvularculaceae</taxon>
        <taxon>Parvularcula</taxon>
    </lineage>
</organism>
<protein>
    <submittedName>
        <fullName evidence="1">Uncharacterized protein</fullName>
    </submittedName>
</protein>
<sequence length="349" mass="37741">MKRLALLSPLLLVACDQLLPEAEEPQEQVQLSEVRYKVSELRGDELNAMLAGTSDDGLRVVFASPAEGAAVLTAEDEYTAEVQAREAGIRAQDASVTTFQGYAPLYEEDVQEWTDEEKDALREAVAAHQDVLDLLDGLLPDPVLLVKTGSVVEGGLPHTRANAIIFAGGTIPSGDGLQSLYLHELHHVLSRANTDVHDAYYGLIGYRPCEVEEPEGLRAVRLSNPDAPVYDHYVPVDIVGADGVLPYLYATRDYDGEGVLGNYFGLGLLPVSVENGTCSTVVEGPEGLIPPQDVPEFLQTLGGNTGYIIHPEETASDNFVFWAMEREGLPTPDLPKKIGAFWEAQAAGE</sequence>
<dbReference type="AlphaFoldDB" id="A0A7Y3RIM0"/>
<dbReference type="Proteomes" id="UP000536835">
    <property type="component" value="Unassembled WGS sequence"/>
</dbReference>
<reference evidence="1 2" key="1">
    <citation type="submission" date="2020-05" db="EMBL/GenBank/DDBJ databases">
        <title>Parvularcula mediterraneae sp. nov., isolated from polypropylene straw from shallow seawater of the seashore of Laganas in Zakynthos island, Greece.</title>
        <authorList>
            <person name="Szabo I."/>
            <person name="Al-Omari J."/>
            <person name="Rado J."/>
            <person name="Szerdahelyi G.S."/>
        </authorList>
    </citation>
    <scope>NUCLEOTIDE SEQUENCE [LARGE SCALE GENOMIC DNA]</scope>
    <source>
        <strain evidence="1 2">ZS-1/3</strain>
    </source>
</reference>
<evidence type="ECO:0000313" key="1">
    <source>
        <dbReference type="EMBL" id="NNU14785.1"/>
    </source>
</evidence>
<dbReference type="RefSeq" id="WP_173195709.1">
    <property type="nucleotide sequence ID" value="NZ_JABFCX010000001.1"/>
</dbReference>
<proteinExistence type="predicted"/>
<keyword evidence="2" id="KW-1185">Reference proteome</keyword>
<evidence type="ECO:0000313" key="2">
    <source>
        <dbReference type="Proteomes" id="UP000536835"/>
    </source>
</evidence>
<comment type="caution">
    <text evidence="1">The sequence shown here is derived from an EMBL/GenBank/DDBJ whole genome shotgun (WGS) entry which is preliminary data.</text>
</comment>
<name>A0A7Y3RIM0_9PROT</name>
<dbReference type="PROSITE" id="PS51257">
    <property type="entry name" value="PROKAR_LIPOPROTEIN"/>
    <property type="match status" value="1"/>
</dbReference>